<dbReference type="AlphaFoldDB" id="A0A3M0KRI2"/>
<reference evidence="1 2" key="1">
    <citation type="submission" date="2018-07" db="EMBL/GenBank/DDBJ databases">
        <title>A high quality draft genome assembly of the barn swallow (H. rustica rustica).</title>
        <authorList>
            <person name="Formenti G."/>
            <person name="Chiara M."/>
            <person name="Poveda L."/>
            <person name="Francoijs K.-J."/>
            <person name="Bonisoli-Alquati A."/>
            <person name="Canova L."/>
            <person name="Gianfranceschi L."/>
            <person name="Horner D.S."/>
            <person name="Saino N."/>
        </authorList>
    </citation>
    <scope>NUCLEOTIDE SEQUENCE [LARGE SCALE GENOMIC DNA]</scope>
    <source>
        <strain evidence="1">Chelidonia</strain>
        <tissue evidence="1">Blood</tissue>
    </source>
</reference>
<organism evidence="1 2">
    <name type="scientific">Hirundo rustica rustica</name>
    <dbReference type="NCBI Taxonomy" id="333673"/>
    <lineage>
        <taxon>Eukaryota</taxon>
        <taxon>Metazoa</taxon>
        <taxon>Chordata</taxon>
        <taxon>Craniata</taxon>
        <taxon>Vertebrata</taxon>
        <taxon>Euteleostomi</taxon>
        <taxon>Archelosauria</taxon>
        <taxon>Archosauria</taxon>
        <taxon>Dinosauria</taxon>
        <taxon>Saurischia</taxon>
        <taxon>Theropoda</taxon>
        <taxon>Coelurosauria</taxon>
        <taxon>Aves</taxon>
        <taxon>Neognathae</taxon>
        <taxon>Neoaves</taxon>
        <taxon>Telluraves</taxon>
        <taxon>Australaves</taxon>
        <taxon>Passeriformes</taxon>
        <taxon>Sylvioidea</taxon>
        <taxon>Hirundinidae</taxon>
        <taxon>Hirundo</taxon>
    </lineage>
</organism>
<accession>A0A3M0KRI2</accession>
<evidence type="ECO:0000313" key="2">
    <source>
        <dbReference type="Proteomes" id="UP000269221"/>
    </source>
</evidence>
<keyword evidence="2" id="KW-1185">Reference proteome</keyword>
<proteinExistence type="predicted"/>
<gene>
    <name evidence="1" type="ORF">DUI87_08073</name>
</gene>
<evidence type="ECO:0008006" key="3">
    <source>
        <dbReference type="Google" id="ProtNLM"/>
    </source>
</evidence>
<dbReference type="STRING" id="333673.A0A3M0KRI2"/>
<sequence>MEWWHHLELKRELSNISYLYRKQESKCDWIYSVLLDYLLVKGQAQRVTVDGVTSDWTPVTGGVLGGSILGPVLFNTFMDDLDALDTGQPGILSKFTDDTNLEGVVDLLEGKETQQRDLEKLGGWAITNHVKFSQGRCQIPCLGWDSPGCMNRLGNEMLESSPVESDLGILISGMLDMSQQCPGIQEGQPCPGGHQAQHHQLGNGGVCPSLLCSEAASPRVLCAVLRAIILK</sequence>
<protein>
    <recommendedName>
        <fullName evidence="3">Reverse transcriptase domain-containing protein</fullName>
    </recommendedName>
</protein>
<name>A0A3M0KRI2_HIRRU</name>
<dbReference type="OrthoDB" id="10056483at2759"/>
<evidence type="ECO:0000313" key="1">
    <source>
        <dbReference type="EMBL" id="RMC15868.1"/>
    </source>
</evidence>
<dbReference type="PANTHER" id="PTHR33332">
    <property type="entry name" value="REVERSE TRANSCRIPTASE DOMAIN-CONTAINING PROTEIN"/>
    <property type="match status" value="1"/>
</dbReference>
<dbReference type="Proteomes" id="UP000269221">
    <property type="component" value="Unassembled WGS sequence"/>
</dbReference>
<comment type="caution">
    <text evidence="1">The sequence shown here is derived from an EMBL/GenBank/DDBJ whole genome shotgun (WGS) entry which is preliminary data.</text>
</comment>
<dbReference type="EMBL" id="QRBI01000104">
    <property type="protein sequence ID" value="RMC15868.1"/>
    <property type="molecule type" value="Genomic_DNA"/>
</dbReference>